<proteinExistence type="predicted"/>
<comment type="caution">
    <text evidence="2">The sequence shown here is derived from an EMBL/GenBank/DDBJ whole genome shotgun (WGS) entry which is preliminary data.</text>
</comment>
<reference evidence="2 3" key="1">
    <citation type="submission" date="2015-12" db="EMBL/GenBank/DDBJ databases">
        <title>Genome sequence of Streptomyces sp. G25.</title>
        <authorList>
            <person name="Poehlein A."/>
            <person name="Roettig A."/>
            <person name="Hiessl S."/>
            <person name="Hauschild P."/>
            <person name="Schauer J."/>
            <person name="Madkour M.H."/>
            <person name="Al-Ansari A.M."/>
            <person name="Almakishah N.H."/>
            <person name="Steinbuechel A."/>
            <person name="Daniel R."/>
        </authorList>
    </citation>
    <scope>NUCLEOTIDE SEQUENCE [LARGE SCALE GENOMIC DNA]</scope>
    <source>
        <strain evidence="3">G25(2015)</strain>
    </source>
</reference>
<keyword evidence="3" id="KW-1185">Reference proteome</keyword>
<dbReference type="Proteomes" id="UP000077381">
    <property type="component" value="Unassembled WGS sequence"/>
</dbReference>
<dbReference type="STRING" id="1716141.STSP_56890"/>
<dbReference type="PATRIC" id="fig|1716141.3.peg.5978"/>
<dbReference type="EMBL" id="LOHS01000116">
    <property type="protein sequence ID" value="OAH11065.1"/>
    <property type="molecule type" value="Genomic_DNA"/>
</dbReference>
<dbReference type="AlphaFoldDB" id="A0A177HJG6"/>
<gene>
    <name evidence="2" type="ORF">STSP_56890</name>
</gene>
<feature type="region of interest" description="Disordered" evidence="1">
    <location>
        <begin position="51"/>
        <end position="79"/>
    </location>
</feature>
<protein>
    <submittedName>
        <fullName evidence="2">Uncharacterized protein</fullName>
    </submittedName>
</protein>
<feature type="compositionally biased region" description="Low complexity" evidence="1">
    <location>
        <begin position="56"/>
        <end position="79"/>
    </location>
</feature>
<accession>A0A177HJG6</accession>
<organism evidence="2 3">
    <name type="scientific">Streptomyces jeddahensis</name>
    <dbReference type="NCBI Taxonomy" id="1716141"/>
    <lineage>
        <taxon>Bacteria</taxon>
        <taxon>Bacillati</taxon>
        <taxon>Actinomycetota</taxon>
        <taxon>Actinomycetes</taxon>
        <taxon>Kitasatosporales</taxon>
        <taxon>Streptomycetaceae</taxon>
        <taxon>Streptomyces</taxon>
    </lineage>
</organism>
<sequence length="79" mass="8257">MPEWLVLALAMAAACAVVLVITVTRHRRVSGAWEARGAAQDHVRAEAQALHEVSERSASTRTTCATGSGTTSTCTSAMS</sequence>
<evidence type="ECO:0000256" key="1">
    <source>
        <dbReference type="SAM" id="MobiDB-lite"/>
    </source>
</evidence>
<evidence type="ECO:0000313" key="3">
    <source>
        <dbReference type="Proteomes" id="UP000077381"/>
    </source>
</evidence>
<name>A0A177HJG6_9ACTN</name>
<evidence type="ECO:0000313" key="2">
    <source>
        <dbReference type="EMBL" id="OAH11065.1"/>
    </source>
</evidence>